<evidence type="ECO:0000313" key="1">
    <source>
        <dbReference type="EMBL" id="AGK96443.1"/>
    </source>
</evidence>
<name>R4K1K2_CLOPA</name>
<dbReference type="HOGENOM" id="CLU_3402887_0_0_9"/>
<protein>
    <submittedName>
        <fullName evidence="1">Uncharacterized protein</fullName>
    </submittedName>
</protein>
<gene>
    <name evidence="1" type="ORF">Clopa_1496</name>
</gene>
<accession>R4K1K2</accession>
<proteinExistence type="predicted"/>
<sequence length="30" mass="3442">MKTIVVKTSSKKPTKKKNNDKYLICVGKNF</sequence>
<dbReference type="KEGG" id="cpas:Clopa_1496"/>
<keyword evidence="2" id="KW-1185">Reference proteome</keyword>
<reference evidence="1 2" key="1">
    <citation type="submission" date="2012-01" db="EMBL/GenBank/DDBJ databases">
        <title>Complete sequence of chromosome of Clostridium pasteurianum BC1.</title>
        <authorList>
            <consortium name="US DOE Joint Genome Institute"/>
            <person name="Lucas S."/>
            <person name="Han J."/>
            <person name="Lapidus A."/>
            <person name="Cheng J.-F."/>
            <person name="Goodwin L."/>
            <person name="Pitluck S."/>
            <person name="Peters L."/>
            <person name="Mikhailova N."/>
            <person name="Teshima H."/>
            <person name="Detter J.C."/>
            <person name="Han C."/>
            <person name="Tapia R."/>
            <person name="Land M."/>
            <person name="Hauser L."/>
            <person name="Kyrpides N."/>
            <person name="Ivanova N."/>
            <person name="Pagani I."/>
            <person name="Dunn J."/>
            <person name="Taghavi S."/>
            <person name="Francis A."/>
            <person name="van der Lelie D."/>
            <person name="Woyke T."/>
        </authorList>
    </citation>
    <scope>NUCLEOTIDE SEQUENCE [LARGE SCALE GENOMIC DNA]</scope>
    <source>
        <strain evidence="1 2">BC1</strain>
    </source>
</reference>
<dbReference type="EMBL" id="CP003261">
    <property type="protein sequence ID" value="AGK96443.1"/>
    <property type="molecule type" value="Genomic_DNA"/>
</dbReference>
<dbReference type="AlphaFoldDB" id="R4K1K2"/>
<organism evidence="1 2">
    <name type="scientific">Clostridium pasteurianum BC1</name>
    <dbReference type="NCBI Taxonomy" id="86416"/>
    <lineage>
        <taxon>Bacteria</taxon>
        <taxon>Bacillati</taxon>
        <taxon>Bacillota</taxon>
        <taxon>Clostridia</taxon>
        <taxon>Eubacteriales</taxon>
        <taxon>Clostridiaceae</taxon>
        <taxon>Clostridium</taxon>
    </lineage>
</organism>
<dbReference type="Proteomes" id="UP000013523">
    <property type="component" value="Chromosome"/>
</dbReference>
<evidence type="ECO:0000313" key="2">
    <source>
        <dbReference type="Proteomes" id="UP000013523"/>
    </source>
</evidence>